<accession>W4KF50</accession>
<gene>
    <name evidence="4" type="ORF">HETIRDRAFT_313406</name>
</gene>
<dbReference type="STRING" id="747525.W4KF50"/>
<dbReference type="GO" id="GO:0042645">
    <property type="term" value="C:mitochondrial nucleoid"/>
    <property type="evidence" value="ECO:0007669"/>
    <property type="project" value="TreeGrafter"/>
</dbReference>
<evidence type="ECO:0000313" key="5">
    <source>
        <dbReference type="Proteomes" id="UP000030671"/>
    </source>
</evidence>
<keyword evidence="1 2" id="KW-0238">DNA-binding</keyword>
<dbReference type="GO" id="GO:0003697">
    <property type="term" value="F:single-stranded DNA binding"/>
    <property type="evidence" value="ECO:0007669"/>
    <property type="project" value="InterPro"/>
</dbReference>
<name>W4KF50_HETIT</name>
<feature type="non-terminal residue" evidence="4">
    <location>
        <position position="1"/>
    </location>
</feature>
<dbReference type="AlphaFoldDB" id="W4KF50"/>
<keyword evidence="5" id="KW-1185">Reference proteome</keyword>
<dbReference type="EMBL" id="KI925456">
    <property type="protein sequence ID" value="ETW84468.1"/>
    <property type="molecule type" value="Genomic_DNA"/>
</dbReference>
<proteinExistence type="predicted"/>
<dbReference type="GO" id="GO:0006264">
    <property type="term" value="P:mitochondrial DNA replication"/>
    <property type="evidence" value="ECO:0007669"/>
    <property type="project" value="TreeGrafter"/>
</dbReference>
<dbReference type="InterPro" id="IPR011344">
    <property type="entry name" value="ssDNA-bd"/>
</dbReference>
<dbReference type="HOGENOM" id="CLU_126647_2_0_1"/>
<evidence type="ECO:0000256" key="1">
    <source>
        <dbReference type="ARBA" id="ARBA00023125"/>
    </source>
</evidence>
<organism evidence="4 5">
    <name type="scientific">Heterobasidion irregulare (strain TC 32-1)</name>
    <dbReference type="NCBI Taxonomy" id="747525"/>
    <lineage>
        <taxon>Eukaryota</taxon>
        <taxon>Fungi</taxon>
        <taxon>Dikarya</taxon>
        <taxon>Basidiomycota</taxon>
        <taxon>Agaricomycotina</taxon>
        <taxon>Agaricomycetes</taxon>
        <taxon>Russulales</taxon>
        <taxon>Bondarzewiaceae</taxon>
        <taxon>Heterobasidion</taxon>
        <taxon>Heterobasidion annosum species complex</taxon>
    </lineage>
</organism>
<feature type="region of interest" description="Disordered" evidence="3">
    <location>
        <begin position="40"/>
        <end position="60"/>
    </location>
</feature>
<dbReference type="Pfam" id="PF00436">
    <property type="entry name" value="SSB"/>
    <property type="match status" value="1"/>
</dbReference>
<dbReference type="PANTHER" id="PTHR10302:SF0">
    <property type="entry name" value="SINGLE-STRANDED DNA-BINDING PROTEIN, MITOCHONDRIAL"/>
    <property type="match status" value="1"/>
</dbReference>
<reference evidence="4 5" key="1">
    <citation type="journal article" date="2012" name="New Phytol.">
        <title>Insight into trade-off between wood decay and parasitism from the genome of a fungal forest pathogen.</title>
        <authorList>
            <person name="Olson A."/>
            <person name="Aerts A."/>
            <person name="Asiegbu F."/>
            <person name="Belbahri L."/>
            <person name="Bouzid O."/>
            <person name="Broberg A."/>
            <person name="Canback B."/>
            <person name="Coutinho P.M."/>
            <person name="Cullen D."/>
            <person name="Dalman K."/>
            <person name="Deflorio G."/>
            <person name="van Diepen L.T."/>
            <person name="Dunand C."/>
            <person name="Duplessis S."/>
            <person name="Durling M."/>
            <person name="Gonthier P."/>
            <person name="Grimwood J."/>
            <person name="Fossdal C.G."/>
            <person name="Hansson D."/>
            <person name="Henrissat B."/>
            <person name="Hietala A."/>
            <person name="Himmelstrand K."/>
            <person name="Hoffmeister D."/>
            <person name="Hogberg N."/>
            <person name="James T.Y."/>
            <person name="Karlsson M."/>
            <person name="Kohler A."/>
            <person name="Kues U."/>
            <person name="Lee Y.H."/>
            <person name="Lin Y.C."/>
            <person name="Lind M."/>
            <person name="Lindquist E."/>
            <person name="Lombard V."/>
            <person name="Lucas S."/>
            <person name="Lunden K."/>
            <person name="Morin E."/>
            <person name="Murat C."/>
            <person name="Park J."/>
            <person name="Raffaello T."/>
            <person name="Rouze P."/>
            <person name="Salamov A."/>
            <person name="Schmutz J."/>
            <person name="Solheim H."/>
            <person name="Stahlberg J."/>
            <person name="Velez H."/>
            <person name="de Vries R.P."/>
            <person name="Wiebenga A."/>
            <person name="Woodward S."/>
            <person name="Yakovlev I."/>
            <person name="Garbelotto M."/>
            <person name="Martin F."/>
            <person name="Grigoriev I.V."/>
            <person name="Stenlid J."/>
        </authorList>
    </citation>
    <scope>NUCLEOTIDE SEQUENCE [LARGE SCALE GENOMIC DNA]</scope>
    <source>
        <strain evidence="4 5">TC 32-1</strain>
    </source>
</reference>
<dbReference type="Gene3D" id="2.40.50.140">
    <property type="entry name" value="Nucleic acid-binding proteins"/>
    <property type="match status" value="1"/>
</dbReference>
<sequence>FTTSASRSSDLSKLVLIGRLGKDPEVRTTKTDKEYVSYTVATTNYPPPPPNPDGTREESKTTWHHILSFNPGANAYLRHLAKGSQVYVEANFELREPDSSADPSSPQGQRQIFLRHEMIRVLKAPSSQNEESS</sequence>
<dbReference type="KEGG" id="hir:HETIRDRAFT_313406"/>
<dbReference type="GeneID" id="20670024"/>
<dbReference type="PROSITE" id="PS50935">
    <property type="entry name" value="SSB"/>
    <property type="match status" value="1"/>
</dbReference>
<dbReference type="PANTHER" id="PTHR10302">
    <property type="entry name" value="SINGLE-STRANDED DNA-BINDING PROTEIN"/>
    <property type="match status" value="1"/>
</dbReference>
<evidence type="ECO:0000256" key="3">
    <source>
        <dbReference type="SAM" id="MobiDB-lite"/>
    </source>
</evidence>
<dbReference type="Proteomes" id="UP000030671">
    <property type="component" value="Unassembled WGS sequence"/>
</dbReference>
<evidence type="ECO:0008006" key="6">
    <source>
        <dbReference type="Google" id="ProtNLM"/>
    </source>
</evidence>
<dbReference type="RefSeq" id="XP_009544137.1">
    <property type="nucleotide sequence ID" value="XM_009545842.1"/>
</dbReference>
<dbReference type="InterPro" id="IPR000424">
    <property type="entry name" value="Primosome_PriB/ssb"/>
</dbReference>
<dbReference type="InParanoid" id="W4KF50"/>
<evidence type="ECO:0000256" key="2">
    <source>
        <dbReference type="PROSITE-ProRule" id="PRU00252"/>
    </source>
</evidence>
<dbReference type="OrthoDB" id="1078367at2759"/>
<evidence type="ECO:0000313" key="4">
    <source>
        <dbReference type="EMBL" id="ETW84468.1"/>
    </source>
</evidence>
<dbReference type="CDD" id="cd04496">
    <property type="entry name" value="SSB_OBF"/>
    <property type="match status" value="1"/>
</dbReference>
<dbReference type="FunCoup" id="W4KF50">
    <property type="interactions" value="30"/>
</dbReference>
<protein>
    <recommendedName>
        <fullName evidence="6">Single-stranded DNA-binding protein</fullName>
    </recommendedName>
</protein>
<dbReference type="eggNOG" id="ENOG502S0M8">
    <property type="taxonomic scope" value="Eukaryota"/>
</dbReference>
<dbReference type="InterPro" id="IPR012340">
    <property type="entry name" value="NA-bd_OB-fold"/>
</dbReference>
<dbReference type="SUPFAM" id="SSF50249">
    <property type="entry name" value="Nucleic acid-binding proteins"/>
    <property type="match status" value="1"/>
</dbReference>